<dbReference type="Gene3D" id="3.40.30.10">
    <property type="entry name" value="Glutaredoxin"/>
    <property type="match status" value="1"/>
</dbReference>
<organism evidence="3 4">
    <name type="scientific">Scleroderma citrinum Foug A</name>
    <dbReference type="NCBI Taxonomy" id="1036808"/>
    <lineage>
        <taxon>Eukaryota</taxon>
        <taxon>Fungi</taxon>
        <taxon>Dikarya</taxon>
        <taxon>Basidiomycota</taxon>
        <taxon>Agaricomycotina</taxon>
        <taxon>Agaricomycetes</taxon>
        <taxon>Agaricomycetidae</taxon>
        <taxon>Boletales</taxon>
        <taxon>Sclerodermatineae</taxon>
        <taxon>Sclerodermataceae</taxon>
        <taxon>Scleroderma</taxon>
    </lineage>
</organism>
<dbReference type="InterPro" id="IPR010987">
    <property type="entry name" value="Glutathione-S-Trfase_C-like"/>
</dbReference>
<dbReference type="PANTHER" id="PTHR43986:SF1">
    <property type="entry name" value="ELONGATION FACTOR 1-GAMMA"/>
    <property type="match status" value="1"/>
</dbReference>
<feature type="domain" description="GST C-terminal" evidence="2">
    <location>
        <begin position="89"/>
        <end position="205"/>
    </location>
</feature>
<sequence>MAPIGTLYGHPRQPQTKAIMSAAAISGLEIELPPFEFGVTNKSPEFVHKFPLAKIPAFEDNEGFRLIEGTAIARYVSSLVPAAGLLGRNAKETALVDQWVHFAETEIQIPAGIIYGGIVRERVVRSLKFLEDHLATCPSGLLINDSVTLADIMLATATLSAGQTVCGAAEREQVYPRVFAHFAKVAADERIKEWFSVSGFVETPLTVQAE</sequence>
<dbReference type="EMBL" id="KN822153">
    <property type="protein sequence ID" value="KIM54531.1"/>
    <property type="molecule type" value="Genomic_DNA"/>
</dbReference>
<dbReference type="InterPro" id="IPR004046">
    <property type="entry name" value="GST_C"/>
</dbReference>
<name>A0A0C3DEL6_9AGAM</name>
<protein>
    <recommendedName>
        <fullName evidence="5">GST N-terminal domain-containing protein</fullName>
    </recommendedName>
</protein>
<evidence type="ECO:0000313" key="3">
    <source>
        <dbReference type="EMBL" id="KIM54531.1"/>
    </source>
</evidence>
<dbReference type="Pfam" id="PF02798">
    <property type="entry name" value="GST_N"/>
    <property type="match status" value="1"/>
</dbReference>
<evidence type="ECO:0000259" key="1">
    <source>
        <dbReference type="PROSITE" id="PS50404"/>
    </source>
</evidence>
<dbReference type="InterPro" id="IPR036249">
    <property type="entry name" value="Thioredoxin-like_sf"/>
</dbReference>
<proteinExistence type="predicted"/>
<reference evidence="3 4" key="1">
    <citation type="submission" date="2014-04" db="EMBL/GenBank/DDBJ databases">
        <authorList>
            <consortium name="DOE Joint Genome Institute"/>
            <person name="Kuo A."/>
            <person name="Kohler A."/>
            <person name="Nagy L.G."/>
            <person name="Floudas D."/>
            <person name="Copeland A."/>
            <person name="Barry K.W."/>
            <person name="Cichocki N."/>
            <person name="Veneault-Fourrey C."/>
            <person name="LaButti K."/>
            <person name="Lindquist E.A."/>
            <person name="Lipzen A."/>
            <person name="Lundell T."/>
            <person name="Morin E."/>
            <person name="Murat C."/>
            <person name="Sun H."/>
            <person name="Tunlid A."/>
            <person name="Henrissat B."/>
            <person name="Grigoriev I.V."/>
            <person name="Hibbett D.S."/>
            <person name="Martin F."/>
            <person name="Nordberg H.P."/>
            <person name="Cantor M.N."/>
            <person name="Hua S.X."/>
        </authorList>
    </citation>
    <scope>NUCLEOTIDE SEQUENCE [LARGE SCALE GENOMIC DNA]</scope>
    <source>
        <strain evidence="3 4">Foug A</strain>
    </source>
</reference>
<dbReference type="GO" id="GO:0005634">
    <property type="term" value="C:nucleus"/>
    <property type="evidence" value="ECO:0007669"/>
    <property type="project" value="TreeGrafter"/>
</dbReference>
<reference evidence="4" key="2">
    <citation type="submission" date="2015-01" db="EMBL/GenBank/DDBJ databases">
        <title>Evolutionary Origins and Diversification of the Mycorrhizal Mutualists.</title>
        <authorList>
            <consortium name="DOE Joint Genome Institute"/>
            <consortium name="Mycorrhizal Genomics Consortium"/>
            <person name="Kohler A."/>
            <person name="Kuo A."/>
            <person name="Nagy L.G."/>
            <person name="Floudas D."/>
            <person name="Copeland A."/>
            <person name="Barry K.W."/>
            <person name="Cichocki N."/>
            <person name="Veneault-Fourrey C."/>
            <person name="LaButti K."/>
            <person name="Lindquist E.A."/>
            <person name="Lipzen A."/>
            <person name="Lundell T."/>
            <person name="Morin E."/>
            <person name="Murat C."/>
            <person name="Riley R."/>
            <person name="Ohm R."/>
            <person name="Sun H."/>
            <person name="Tunlid A."/>
            <person name="Henrissat B."/>
            <person name="Grigoriev I.V."/>
            <person name="Hibbett D.S."/>
            <person name="Martin F."/>
        </authorList>
    </citation>
    <scope>NUCLEOTIDE SEQUENCE [LARGE SCALE GENOMIC DNA]</scope>
    <source>
        <strain evidence="4">Foug A</strain>
    </source>
</reference>
<dbReference type="InterPro" id="IPR004045">
    <property type="entry name" value="Glutathione_S-Trfase_N"/>
</dbReference>
<dbReference type="SUPFAM" id="SSF52833">
    <property type="entry name" value="Thioredoxin-like"/>
    <property type="match status" value="1"/>
</dbReference>
<dbReference type="InParanoid" id="A0A0C3DEL6"/>
<dbReference type="SUPFAM" id="SSF47616">
    <property type="entry name" value="GST C-terminal domain-like"/>
    <property type="match status" value="1"/>
</dbReference>
<keyword evidence="4" id="KW-1185">Reference proteome</keyword>
<dbReference type="PROSITE" id="PS50405">
    <property type="entry name" value="GST_CTER"/>
    <property type="match status" value="1"/>
</dbReference>
<dbReference type="GO" id="GO:0005737">
    <property type="term" value="C:cytoplasm"/>
    <property type="evidence" value="ECO:0007669"/>
    <property type="project" value="TreeGrafter"/>
</dbReference>
<dbReference type="InterPro" id="IPR040079">
    <property type="entry name" value="Glutathione_S-Trfase"/>
</dbReference>
<dbReference type="AlphaFoldDB" id="A0A0C3DEL6"/>
<dbReference type="CDD" id="cd03044">
    <property type="entry name" value="GST_N_EF1Bgamma"/>
    <property type="match status" value="1"/>
</dbReference>
<dbReference type="SFLD" id="SFLDS00019">
    <property type="entry name" value="Glutathione_Transferase_(cytos"/>
    <property type="match status" value="1"/>
</dbReference>
<dbReference type="PROSITE" id="PS50404">
    <property type="entry name" value="GST_NTER"/>
    <property type="match status" value="1"/>
</dbReference>
<dbReference type="STRING" id="1036808.A0A0C3DEL6"/>
<dbReference type="Proteomes" id="UP000053989">
    <property type="component" value="Unassembled WGS sequence"/>
</dbReference>
<dbReference type="Pfam" id="PF14497">
    <property type="entry name" value="GST_C_3"/>
    <property type="match status" value="1"/>
</dbReference>
<evidence type="ECO:0008006" key="5">
    <source>
        <dbReference type="Google" id="ProtNLM"/>
    </source>
</evidence>
<dbReference type="Gene3D" id="1.20.1050.10">
    <property type="match status" value="1"/>
</dbReference>
<accession>A0A0C3DEL6</accession>
<dbReference type="InterPro" id="IPR036282">
    <property type="entry name" value="Glutathione-S-Trfase_C_sf"/>
</dbReference>
<evidence type="ECO:0000313" key="4">
    <source>
        <dbReference type="Proteomes" id="UP000053989"/>
    </source>
</evidence>
<dbReference type="InterPro" id="IPR050802">
    <property type="entry name" value="EF-GSTs"/>
</dbReference>
<feature type="domain" description="GST N-terminal" evidence="1">
    <location>
        <begin position="3"/>
        <end position="84"/>
    </location>
</feature>
<evidence type="ECO:0000259" key="2">
    <source>
        <dbReference type="PROSITE" id="PS50405"/>
    </source>
</evidence>
<dbReference type="FunFam" id="3.40.30.10:FF:000142">
    <property type="entry name" value="Elongation factor 1 gamma"/>
    <property type="match status" value="1"/>
</dbReference>
<dbReference type="PANTHER" id="PTHR43986">
    <property type="entry name" value="ELONGATION FACTOR 1-GAMMA"/>
    <property type="match status" value="1"/>
</dbReference>
<dbReference type="GO" id="GO:0006414">
    <property type="term" value="P:translational elongation"/>
    <property type="evidence" value="ECO:0007669"/>
    <property type="project" value="TreeGrafter"/>
</dbReference>
<dbReference type="OrthoDB" id="2663267at2759"/>
<gene>
    <name evidence="3" type="ORF">SCLCIDRAFT_136701</name>
</gene>
<dbReference type="HOGENOM" id="CLU_011226_3_2_1"/>